<gene>
    <name evidence="1" type="ORF">M407DRAFT_17594</name>
</gene>
<dbReference type="EMBL" id="KN822947">
    <property type="protein sequence ID" value="KIO33633.1"/>
    <property type="molecule type" value="Genomic_DNA"/>
</dbReference>
<sequence>MAATPSGPGILPINTETLPTKHSLMIGVVLRTLLRSLHRDEEPPSFIEAEHVLMACRAVQPAATGFRFSLLGQWNARQHVSQLPNELLHEILQTALVDDELGYIRRPTAYFTRQQALRRVSSHWNQVISSSPYFWNTLYCRDAKRKHFEISLEKSRNVGLHVICRSSKYCRRFAERMSEASQRWMSLDIVYNNHWRNYLLLPTPMLINLRVNGQGLRLPALPTQHAQGLSVVLMHTTSFRWEMAPVTNLRALELTEVCPVLGIRQLLDIVAANPYLERLSFSHMSWGSRPTTAELHNVIAPNLRYLGCPTPATSESFLDFITHLIILPSCSVHVRVYAGEVVGNIPKLIERLFGYTCERVNLLDQTLPVELRLDPGSWGGVVLSCPPTNPTMLVRFSWWLYRLSSEEGLRAIADQLEPAFRNMRELRFAGPESTFSPWSLPKILGLWSQRLPRLSSLAIPTDSWALDHLTSFQSEYGWAYPNLQRLRLSGGEWQSKLEGPLAKRRDEPAVKHIKNIVLDGFHVEPKDLEALKALVNEVIVETPR</sequence>
<dbReference type="HOGENOM" id="CLU_547674_0_0_1"/>
<dbReference type="OrthoDB" id="3220486at2759"/>
<dbReference type="AlphaFoldDB" id="A0A0C3LI15"/>
<keyword evidence="2" id="KW-1185">Reference proteome</keyword>
<reference evidence="2" key="2">
    <citation type="submission" date="2015-01" db="EMBL/GenBank/DDBJ databases">
        <title>Evolutionary Origins and Diversification of the Mycorrhizal Mutualists.</title>
        <authorList>
            <consortium name="DOE Joint Genome Institute"/>
            <consortium name="Mycorrhizal Genomics Consortium"/>
            <person name="Kohler A."/>
            <person name="Kuo A."/>
            <person name="Nagy L.G."/>
            <person name="Floudas D."/>
            <person name="Copeland A."/>
            <person name="Barry K.W."/>
            <person name="Cichocki N."/>
            <person name="Veneault-Fourrey C."/>
            <person name="LaButti K."/>
            <person name="Lindquist E.A."/>
            <person name="Lipzen A."/>
            <person name="Lundell T."/>
            <person name="Morin E."/>
            <person name="Murat C."/>
            <person name="Riley R."/>
            <person name="Ohm R."/>
            <person name="Sun H."/>
            <person name="Tunlid A."/>
            <person name="Henrissat B."/>
            <person name="Grigoriev I.V."/>
            <person name="Hibbett D.S."/>
            <person name="Martin F."/>
        </authorList>
    </citation>
    <scope>NUCLEOTIDE SEQUENCE [LARGE SCALE GENOMIC DNA]</scope>
    <source>
        <strain evidence="2">MUT 4182</strain>
    </source>
</reference>
<organism evidence="1 2">
    <name type="scientific">Tulasnella calospora MUT 4182</name>
    <dbReference type="NCBI Taxonomy" id="1051891"/>
    <lineage>
        <taxon>Eukaryota</taxon>
        <taxon>Fungi</taxon>
        <taxon>Dikarya</taxon>
        <taxon>Basidiomycota</taxon>
        <taxon>Agaricomycotina</taxon>
        <taxon>Agaricomycetes</taxon>
        <taxon>Cantharellales</taxon>
        <taxon>Tulasnellaceae</taxon>
        <taxon>Tulasnella</taxon>
    </lineage>
</organism>
<name>A0A0C3LI15_9AGAM</name>
<dbReference type="Proteomes" id="UP000054248">
    <property type="component" value="Unassembled WGS sequence"/>
</dbReference>
<accession>A0A0C3LI15</accession>
<proteinExistence type="predicted"/>
<protein>
    <submittedName>
        <fullName evidence="1">Uncharacterized protein</fullName>
    </submittedName>
</protein>
<evidence type="ECO:0000313" key="2">
    <source>
        <dbReference type="Proteomes" id="UP000054248"/>
    </source>
</evidence>
<reference evidence="1 2" key="1">
    <citation type="submission" date="2014-04" db="EMBL/GenBank/DDBJ databases">
        <authorList>
            <consortium name="DOE Joint Genome Institute"/>
            <person name="Kuo A."/>
            <person name="Girlanda M."/>
            <person name="Perotto S."/>
            <person name="Kohler A."/>
            <person name="Nagy L.G."/>
            <person name="Floudas D."/>
            <person name="Copeland A."/>
            <person name="Barry K.W."/>
            <person name="Cichocki N."/>
            <person name="Veneault-Fourrey C."/>
            <person name="LaButti K."/>
            <person name="Lindquist E.A."/>
            <person name="Lipzen A."/>
            <person name="Lundell T."/>
            <person name="Morin E."/>
            <person name="Murat C."/>
            <person name="Sun H."/>
            <person name="Tunlid A."/>
            <person name="Henrissat B."/>
            <person name="Grigoriev I.V."/>
            <person name="Hibbett D.S."/>
            <person name="Martin F."/>
            <person name="Nordberg H.P."/>
            <person name="Cantor M.N."/>
            <person name="Hua S.X."/>
        </authorList>
    </citation>
    <scope>NUCLEOTIDE SEQUENCE [LARGE SCALE GENOMIC DNA]</scope>
    <source>
        <strain evidence="1 2">MUT 4182</strain>
    </source>
</reference>
<evidence type="ECO:0000313" key="1">
    <source>
        <dbReference type="EMBL" id="KIO33633.1"/>
    </source>
</evidence>